<dbReference type="EMBL" id="CCYD01000553">
    <property type="protein sequence ID" value="CEG41291.1"/>
    <property type="molecule type" value="Genomic_DNA"/>
</dbReference>
<evidence type="ECO:0000313" key="2">
    <source>
        <dbReference type="Proteomes" id="UP000054928"/>
    </source>
</evidence>
<accession>A0A0N7L5F0</accession>
<organism evidence="1 2">
    <name type="scientific">Plasmopara halstedii</name>
    <name type="common">Downy mildew of sunflower</name>
    <dbReference type="NCBI Taxonomy" id="4781"/>
    <lineage>
        <taxon>Eukaryota</taxon>
        <taxon>Sar</taxon>
        <taxon>Stramenopiles</taxon>
        <taxon>Oomycota</taxon>
        <taxon>Peronosporomycetes</taxon>
        <taxon>Peronosporales</taxon>
        <taxon>Peronosporaceae</taxon>
        <taxon>Plasmopara</taxon>
    </lineage>
</organism>
<dbReference type="Proteomes" id="UP000054928">
    <property type="component" value="Unassembled WGS sequence"/>
</dbReference>
<reference evidence="2" key="1">
    <citation type="submission" date="2014-09" db="EMBL/GenBank/DDBJ databases">
        <authorList>
            <person name="Sharma Rahul"/>
            <person name="Thines Marco"/>
        </authorList>
    </citation>
    <scope>NUCLEOTIDE SEQUENCE [LARGE SCALE GENOMIC DNA]</scope>
</reference>
<keyword evidence="2" id="KW-1185">Reference proteome</keyword>
<dbReference type="GeneID" id="36406703"/>
<protein>
    <submittedName>
        <fullName evidence="1">Uncharacterized protein</fullName>
    </submittedName>
</protein>
<dbReference type="AlphaFoldDB" id="A0A0N7L5F0"/>
<sequence>MKHSSWLASAFGERIHQLLLSTMSIASSAKRFILVAKNSKSPPKFCPGANLTYLYNSTSRNLNSTKAWMSGRALEFGFPDPTN</sequence>
<dbReference type="RefSeq" id="XP_024577660.1">
    <property type="nucleotide sequence ID" value="XM_024727044.1"/>
</dbReference>
<name>A0A0N7L5F0_PLAHL</name>
<proteinExistence type="predicted"/>
<evidence type="ECO:0000313" key="1">
    <source>
        <dbReference type="EMBL" id="CEG41291.1"/>
    </source>
</evidence>